<evidence type="ECO:0000313" key="5">
    <source>
        <dbReference type="EMBL" id="SHI74345.1"/>
    </source>
</evidence>
<keyword evidence="6" id="KW-1185">Reference proteome</keyword>
<evidence type="ECO:0000256" key="4">
    <source>
        <dbReference type="SAM" id="MobiDB-lite"/>
    </source>
</evidence>
<dbReference type="GO" id="GO:0006310">
    <property type="term" value="P:DNA recombination"/>
    <property type="evidence" value="ECO:0007669"/>
    <property type="project" value="UniProtKB-UniRule"/>
</dbReference>
<keyword evidence="2" id="KW-0227">DNA damage</keyword>
<dbReference type="InterPro" id="IPR012340">
    <property type="entry name" value="NA-bd_OB-fold"/>
</dbReference>
<dbReference type="OrthoDB" id="9809878at2"/>
<feature type="short sequence motif" description="Important for interaction with partner proteins" evidence="2">
    <location>
        <begin position="143"/>
        <end position="148"/>
    </location>
</feature>
<dbReference type="Gene3D" id="2.40.50.140">
    <property type="entry name" value="Nucleic acid-binding proteins"/>
    <property type="match status" value="1"/>
</dbReference>
<evidence type="ECO:0000256" key="1">
    <source>
        <dbReference type="ARBA" id="ARBA00023125"/>
    </source>
</evidence>
<dbReference type="RefSeq" id="WP_149678068.1">
    <property type="nucleotide sequence ID" value="NZ_DAONMB010000097.1"/>
</dbReference>
<dbReference type="GO" id="GO:0006260">
    <property type="term" value="P:DNA replication"/>
    <property type="evidence" value="ECO:0007669"/>
    <property type="project" value="UniProtKB-UniRule"/>
</dbReference>
<accession>A0A1M6DMC8</accession>
<proteinExistence type="inferred from homology"/>
<keyword evidence="2" id="KW-0234">DNA repair</keyword>
<comment type="caution">
    <text evidence="2">Lacks conserved residue(s) required for the propagation of feature annotation.</text>
</comment>
<dbReference type="NCBIfam" id="TIGR00621">
    <property type="entry name" value="ssb"/>
    <property type="match status" value="1"/>
</dbReference>
<keyword evidence="2" id="KW-0233">DNA recombination</keyword>
<dbReference type="PANTHER" id="PTHR10302:SF27">
    <property type="entry name" value="SINGLE-STRANDED DNA-BINDING PROTEIN"/>
    <property type="match status" value="1"/>
</dbReference>
<dbReference type="Proteomes" id="UP000324781">
    <property type="component" value="Unassembled WGS sequence"/>
</dbReference>
<name>A0A1M6DMC8_9FIRM</name>
<sequence length="148" mass="17160">MNKVILMGRLVADPETRYTQNNIPVCRFRLAVNRPFRQQEGQQTADFFDIVAWRSTADFVNRYFKKGMQVLVEGTLRNNNWQDQQGNRHFRTEIHCENVYFADSKRDRESAPSYPVPGPVSQDTGNFPQPESGDGYYPFSGDDEDLPF</sequence>
<dbReference type="EMBL" id="FQZP01000008">
    <property type="protein sequence ID" value="SHI74345.1"/>
    <property type="molecule type" value="Genomic_DNA"/>
</dbReference>
<evidence type="ECO:0000256" key="2">
    <source>
        <dbReference type="HAMAP-Rule" id="MF_00984"/>
    </source>
</evidence>
<dbReference type="SUPFAM" id="SSF50249">
    <property type="entry name" value="Nucleic acid-binding proteins"/>
    <property type="match status" value="1"/>
</dbReference>
<feature type="region of interest" description="Disordered" evidence="4">
    <location>
        <begin position="103"/>
        <end position="148"/>
    </location>
</feature>
<comment type="function">
    <text evidence="2">Plays an important role in DNA replication, recombination and repair. Binds to ssDNA and to an array of partner proteins to recruit them to their sites of action during DNA metabolism.</text>
</comment>
<dbReference type="AlphaFoldDB" id="A0A1M6DMC8"/>
<dbReference type="Pfam" id="PF00436">
    <property type="entry name" value="SSB"/>
    <property type="match status" value="1"/>
</dbReference>
<dbReference type="InterPro" id="IPR011344">
    <property type="entry name" value="ssDNA-bd"/>
</dbReference>
<organism evidence="5 6">
    <name type="scientific">Thermoclostridium caenicola</name>
    <dbReference type="NCBI Taxonomy" id="659425"/>
    <lineage>
        <taxon>Bacteria</taxon>
        <taxon>Bacillati</taxon>
        <taxon>Bacillota</taxon>
        <taxon>Clostridia</taxon>
        <taxon>Eubacteriales</taxon>
        <taxon>Oscillospiraceae</taxon>
        <taxon>Thermoclostridium</taxon>
    </lineage>
</organism>
<reference evidence="5 6" key="1">
    <citation type="submission" date="2016-11" db="EMBL/GenBank/DDBJ databases">
        <authorList>
            <person name="Varghese N."/>
            <person name="Submissions S."/>
        </authorList>
    </citation>
    <scope>NUCLEOTIDE SEQUENCE [LARGE SCALE GENOMIC DNA]</scope>
    <source>
        <strain evidence="5 6">DSM 19027</strain>
    </source>
</reference>
<comment type="subunit">
    <text evidence="2">Homotetramer.</text>
</comment>
<keyword evidence="1 2" id="KW-0238">DNA-binding</keyword>
<evidence type="ECO:0000256" key="3">
    <source>
        <dbReference type="RuleBase" id="RU000524"/>
    </source>
</evidence>
<protein>
    <recommendedName>
        <fullName evidence="2 3">Single-stranded DNA-binding protein</fullName>
        <shortName evidence="2">SSB</shortName>
    </recommendedName>
</protein>
<evidence type="ECO:0000313" key="6">
    <source>
        <dbReference type="Proteomes" id="UP000324781"/>
    </source>
</evidence>
<dbReference type="PANTHER" id="PTHR10302">
    <property type="entry name" value="SINGLE-STRANDED DNA-BINDING PROTEIN"/>
    <property type="match status" value="1"/>
</dbReference>
<gene>
    <name evidence="5" type="ORF">SAMN05444373_100830</name>
</gene>
<dbReference type="HAMAP" id="MF_00984">
    <property type="entry name" value="SSB"/>
    <property type="match status" value="1"/>
</dbReference>
<dbReference type="GO" id="GO:0003697">
    <property type="term" value="F:single-stranded DNA binding"/>
    <property type="evidence" value="ECO:0007669"/>
    <property type="project" value="UniProtKB-UniRule"/>
</dbReference>
<dbReference type="GO" id="GO:0009295">
    <property type="term" value="C:nucleoid"/>
    <property type="evidence" value="ECO:0007669"/>
    <property type="project" value="TreeGrafter"/>
</dbReference>
<dbReference type="GO" id="GO:0006281">
    <property type="term" value="P:DNA repair"/>
    <property type="evidence" value="ECO:0007669"/>
    <property type="project" value="UniProtKB-UniRule"/>
</dbReference>
<dbReference type="InterPro" id="IPR000424">
    <property type="entry name" value="Primosome_PriB/ssb"/>
</dbReference>
<keyword evidence="2" id="KW-0235">DNA replication</keyword>
<dbReference type="CDD" id="cd04496">
    <property type="entry name" value="SSB_OBF"/>
    <property type="match status" value="1"/>
</dbReference>
<dbReference type="PROSITE" id="PS50935">
    <property type="entry name" value="SSB"/>
    <property type="match status" value="1"/>
</dbReference>